<feature type="active site" description="Proton donor" evidence="18">
    <location>
        <position position="500"/>
    </location>
</feature>
<evidence type="ECO:0000256" key="5">
    <source>
        <dbReference type="ARBA" id="ARBA00007837"/>
    </source>
</evidence>
<evidence type="ECO:0000256" key="7">
    <source>
        <dbReference type="ARBA" id="ARBA00016544"/>
    </source>
</evidence>
<dbReference type="InterPro" id="IPR036637">
    <property type="entry name" value="Phosphohistidine_dom_sf"/>
</dbReference>
<feature type="binding site" evidence="20">
    <location>
        <position position="453"/>
    </location>
    <ligand>
        <name>Mg(2+)</name>
        <dbReference type="ChEBI" id="CHEBI:18420"/>
    </ligand>
</feature>
<evidence type="ECO:0000256" key="9">
    <source>
        <dbReference type="ARBA" id="ARBA00022490"/>
    </source>
</evidence>
<comment type="cofactor">
    <cofactor evidence="2 17 20">
        <name>Mg(2+)</name>
        <dbReference type="ChEBI" id="CHEBI:18420"/>
    </cofactor>
</comment>
<comment type="similarity">
    <text evidence="5 17">Belongs to the PEP-utilizing enzyme family.</text>
</comment>
<evidence type="ECO:0000256" key="12">
    <source>
        <dbReference type="ARBA" id="ARBA00022683"/>
    </source>
</evidence>
<dbReference type="InterPro" id="IPR008279">
    <property type="entry name" value="PEP-util_enz_mobile_dom"/>
</dbReference>
<evidence type="ECO:0000256" key="16">
    <source>
        <dbReference type="ARBA" id="ARBA00033235"/>
    </source>
</evidence>
<dbReference type="Proteomes" id="UP000295184">
    <property type="component" value="Unassembled WGS sequence"/>
</dbReference>
<dbReference type="EMBL" id="SLUM01000011">
    <property type="protein sequence ID" value="TCL57025.1"/>
    <property type="molecule type" value="Genomic_DNA"/>
</dbReference>
<dbReference type="OrthoDB" id="9765468at2"/>
<evidence type="ECO:0000259" key="21">
    <source>
        <dbReference type="Pfam" id="PF00391"/>
    </source>
</evidence>
<accession>A0A4R1QWA7</accession>
<dbReference type="Gene3D" id="3.20.20.60">
    <property type="entry name" value="Phosphoenolpyruvate-binding domains"/>
    <property type="match status" value="1"/>
</dbReference>
<keyword evidence="12 17" id="KW-0598">Phosphotransferase system</keyword>
<evidence type="ECO:0000256" key="3">
    <source>
        <dbReference type="ARBA" id="ARBA00002728"/>
    </source>
</evidence>
<evidence type="ECO:0000259" key="22">
    <source>
        <dbReference type="Pfam" id="PF02896"/>
    </source>
</evidence>
<feature type="binding site" evidence="19">
    <location>
        <begin position="452"/>
        <end position="453"/>
    </location>
    <ligand>
        <name>phosphoenolpyruvate</name>
        <dbReference type="ChEBI" id="CHEBI:58702"/>
    </ligand>
</feature>
<dbReference type="GO" id="GO:0016301">
    <property type="term" value="F:kinase activity"/>
    <property type="evidence" value="ECO:0007669"/>
    <property type="project" value="UniProtKB-KW"/>
</dbReference>
<evidence type="ECO:0000256" key="20">
    <source>
        <dbReference type="PIRSR" id="PIRSR000732-3"/>
    </source>
</evidence>
<protein>
    <recommendedName>
        <fullName evidence="7 17">Phosphoenolpyruvate-protein phosphotransferase</fullName>
        <ecNumber evidence="6 17">2.7.3.9</ecNumber>
    </recommendedName>
    <alternativeName>
        <fullName evidence="16 17">Phosphotransferase system, enzyme I</fullName>
    </alternativeName>
</protein>
<evidence type="ECO:0000256" key="11">
    <source>
        <dbReference type="ARBA" id="ARBA00022679"/>
    </source>
</evidence>
<evidence type="ECO:0000256" key="15">
    <source>
        <dbReference type="ARBA" id="ARBA00022842"/>
    </source>
</evidence>
<dbReference type="Pfam" id="PF02896">
    <property type="entry name" value="PEP-utilizers_C"/>
    <property type="match status" value="1"/>
</dbReference>
<proteinExistence type="inferred from homology"/>
<dbReference type="GO" id="GO:0008965">
    <property type="term" value="F:phosphoenolpyruvate-protein phosphotransferase activity"/>
    <property type="evidence" value="ECO:0007669"/>
    <property type="project" value="UniProtKB-EC"/>
</dbReference>
<dbReference type="PANTHER" id="PTHR46244:SF3">
    <property type="entry name" value="PHOSPHOENOLPYRUVATE-PROTEIN PHOSPHOTRANSFERASE"/>
    <property type="match status" value="1"/>
</dbReference>
<dbReference type="NCBIfam" id="TIGR01417">
    <property type="entry name" value="PTS_I_fam"/>
    <property type="match status" value="1"/>
</dbReference>
<organism evidence="24 25">
    <name type="scientific">Allofournierella massiliensis</name>
    <dbReference type="NCBI Taxonomy" id="1650663"/>
    <lineage>
        <taxon>Bacteria</taxon>
        <taxon>Bacillati</taxon>
        <taxon>Bacillota</taxon>
        <taxon>Clostridia</taxon>
        <taxon>Eubacteriales</taxon>
        <taxon>Oscillospiraceae</taxon>
        <taxon>Allofournierella</taxon>
    </lineage>
</organism>
<comment type="subcellular location">
    <subcellularLocation>
        <location evidence="4 17">Cytoplasm</location>
    </subcellularLocation>
</comment>
<dbReference type="SUPFAM" id="SSF52009">
    <property type="entry name" value="Phosphohistidine domain"/>
    <property type="match status" value="1"/>
</dbReference>
<keyword evidence="8 17" id="KW-0813">Transport</keyword>
<dbReference type="GO" id="GO:0046872">
    <property type="term" value="F:metal ion binding"/>
    <property type="evidence" value="ECO:0007669"/>
    <property type="project" value="UniProtKB-KW"/>
</dbReference>
<evidence type="ECO:0000256" key="14">
    <source>
        <dbReference type="ARBA" id="ARBA00022777"/>
    </source>
</evidence>
<dbReference type="PRINTS" id="PR01736">
    <property type="entry name" value="PHPHTRNFRASE"/>
</dbReference>
<feature type="active site" description="Tele-phosphohistidine intermediate" evidence="18">
    <location>
        <position position="186"/>
    </location>
</feature>
<dbReference type="SUPFAM" id="SSF47831">
    <property type="entry name" value="Enzyme I of the PEP:sugar phosphotransferase system HPr-binding (sub)domain"/>
    <property type="match status" value="1"/>
</dbReference>
<dbReference type="STRING" id="1650663.GCA_001486665_00894"/>
<dbReference type="Pfam" id="PF00391">
    <property type="entry name" value="PEP-utilizers"/>
    <property type="match status" value="1"/>
</dbReference>
<dbReference type="SUPFAM" id="SSF51621">
    <property type="entry name" value="Phosphoenolpyruvate/pyruvate domain"/>
    <property type="match status" value="1"/>
</dbReference>
<dbReference type="GO" id="GO:0009401">
    <property type="term" value="P:phosphoenolpyruvate-dependent sugar phosphotransferase system"/>
    <property type="evidence" value="ECO:0007669"/>
    <property type="project" value="UniProtKB-KW"/>
</dbReference>
<feature type="domain" description="PEP-utilising enzyme mobile" evidence="21">
    <location>
        <begin position="150"/>
        <end position="221"/>
    </location>
</feature>
<dbReference type="Gene3D" id="1.10.274.10">
    <property type="entry name" value="PtsI, HPr-binding domain"/>
    <property type="match status" value="1"/>
</dbReference>
<evidence type="ECO:0000313" key="25">
    <source>
        <dbReference type="Proteomes" id="UP000295184"/>
    </source>
</evidence>
<evidence type="ECO:0000256" key="6">
    <source>
        <dbReference type="ARBA" id="ARBA00012232"/>
    </source>
</evidence>
<evidence type="ECO:0000256" key="4">
    <source>
        <dbReference type="ARBA" id="ARBA00004496"/>
    </source>
</evidence>
<evidence type="ECO:0000256" key="19">
    <source>
        <dbReference type="PIRSR" id="PIRSR000732-2"/>
    </source>
</evidence>
<comment type="function">
    <text evidence="3 17">General (non sugar-specific) component of the phosphoenolpyruvate-dependent sugar phosphotransferase system (sugar PTS). This major carbohydrate active-transport system catalyzes the phosphorylation of incoming sugar substrates concomitantly with their translocation across the cell membrane. Enzyme I transfers the phosphoryl group from phosphoenolpyruvate (PEP) to the phosphoryl carrier protein (HPr).</text>
</comment>
<dbReference type="Pfam" id="PF05524">
    <property type="entry name" value="PEP-utilisers_N"/>
    <property type="match status" value="1"/>
</dbReference>
<feature type="domain" description="PEP-utilising enzyme C-terminal" evidence="22">
    <location>
        <begin position="255"/>
        <end position="535"/>
    </location>
</feature>
<dbReference type="RefSeq" id="WP_058963389.1">
    <property type="nucleotide sequence ID" value="NZ_CABKVM010000014.1"/>
</dbReference>
<keyword evidence="11 17" id="KW-0808">Transferase</keyword>
<comment type="catalytic activity">
    <reaction evidence="1 17">
        <text>L-histidyl-[protein] + phosphoenolpyruvate = N(pros)-phospho-L-histidyl-[protein] + pyruvate</text>
        <dbReference type="Rhea" id="RHEA:23880"/>
        <dbReference type="Rhea" id="RHEA-COMP:9745"/>
        <dbReference type="Rhea" id="RHEA-COMP:9746"/>
        <dbReference type="ChEBI" id="CHEBI:15361"/>
        <dbReference type="ChEBI" id="CHEBI:29979"/>
        <dbReference type="ChEBI" id="CHEBI:58702"/>
        <dbReference type="ChEBI" id="CHEBI:64837"/>
        <dbReference type="EC" id="2.7.3.9"/>
    </reaction>
</comment>
<keyword evidence="9 17" id="KW-0963">Cytoplasm</keyword>
<dbReference type="InterPro" id="IPR000121">
    <property type="entry name" value="PEP_util_C"/>
</dbReference>
<evidence type="ECO:0000256" key="17">
    <source>
        <dbReference type="PIRNR" id="PIRNR000732"/>
    </source>
</evidence>
<evidence type="ECO:0000256" key="1">
    <source>
        <dbReference type="ARBA" id="ARBA00000683"/>
    </source>
</evidence>
<dbReference type="AlphaFoldDB" id="A0A4R1QWA7"/>
<dbReference type="InterPro" id="IPR008731">
    <property type="entry name" value="PTS_EIN"/>
</dbReference>
<evidence type="ECO:0000256" key="18">
    <source>
        <dbReference type="PIRSR" id="PIRSR000732-1"/>
    </source>
</evidence>
<keyword evidence="15 17" id="KW-0460">Magnesium</keyword>
<dbReference type="InterPro" id="IPR015813">
    <property type="entry name" value="Pyrv/PenolPyrv_kinase-like_dom"/>
</dbReference>
<sequence length="569" mass="61413">MLKGTGASAGVGIGHALVVKEQNLDYSAVQFAGQQQETERLKEAAAAVSQRLSNMAAEMTEKVGEHAAEILSGQIMMLNDPFMMGQMEEQIAAGNVAEAAVDSVCQTFIAMFSGMEDELMRQRATDIGDLRARLLKQLLGLPDVDLAHAPAGTVIVAQDFTPSMTVGISRENVVGIITEIGGRTSHSAILARALEIPAVLGVPGAADTIQNGDEIAMDGEFGHVYVNPDERTLKDYEERRAEFEHQRQMLKAYLGKPTVNADGRAVGLYANIGKPEDAQAALEKGAEGIGLFRTEFLFMDRDSLPTEEEQMNAYRQVAALFAGKEVIIRTLDVGGDKEIDYLHMKKEENPFLGHRAIRYCLDNPETYMIQLRALLRAGADHKNIKIMLPLVTGLEEIRAAKAMLEKAKKELAAEGLPFDANAQVGVMIETPAASQIADLLAQEAAFFSIGTNDLTQYTLAVDRGNPDVASLYTHFHPAVLRSIANVIKAAKTAGIPVGMCGEAAADPALIPLLLSWGLDEFSVSASAVLATRRTISLWSQQEADDVRAEAMNLSSVKGIQGYLASMIKK</sequence>
<evidence type="ECO:0000313" key="24">
    <source>
        <dbReference type="EMBL" id="TCL57025.1"/>
    </source>
</evidence>
<dbReference type="InterPro" id="IPR018274">
    <property type="entry name" value="PEP_util_AS"/>
</dbReference>
<feature type="binding site" evidence="19">
    <location>
        <position position="293"/>
    </location>
    <ligand>
        <name>phosphoenolpyruvate</name>
        <dbReference type="ChEBI" id="CHEBI:58702"/>
    </ligand>
</feature>
<name>A0A4R1QWA7_9FIRM</name>
<dbReference type="Gene3D" id="3.50.30.10">
    <property type="entry name" value="Phosphohistidine domain"/>
    <property type="match status" value="1"/>
</dbReference>
<keyword evidence="13 17" id="KW-0479">Metal-binding</keyword>
<evidence type="ECO:0000256" key="13">
    <source>
        <dbReference type="ARBA" id="ARBA00022723"/>
    </source>
</evidence>
<dbReference type="PANTHER" id="PTHR46244">
    <property type="entry name" value="PHOSPHOENOLPYRUVATE-PROTEIN PHOSPHOTRANSFERASE"/>
    <property type="match status" value="1"/>
</dbReference>
<evidence type="ECO:0000256" key="8">
    <source>
        <dbReference type="ARBA" id="ARBA00022448"/>
    </source>
</evidence>
<dbReference type="PIRSF" id="PIRSF000732">
    <property type="entry name" value="PTS_enzyme_I"/>
    <property type="match status" value="1"/>
</dbReference>
<gene>
    <name evidence="24" type="ORF">EDD77_11119</name>
</gene>
<dbReference type="GeneID" id="97380094"/>
<feature type="binding site" evidence="19">
    <location>
        <position position="329"/>
    </location>
    <ligand>
        <name>phosphoenolpyruvate</name>
        <dbReference type="ChEBI" id="CHEBI:58702"/>
    </ligand>
</feature>
<dbReference type="InterPro" id="IPR024692">
    <property type="entry name" value="PTS_EI"/>
</dbReference>
<dbReference type="InterPro" id="IPR006318">
    <property type="entry name" value="PTS_EI-like"/>
</dbReference>
<dbReference type="EC" id="2.7.3.9" evidence="6 17"/>
<evidence type="ECO:0000259" key="23">
    <source>
        <dbReference type="Pfam" id="PF05524"/>
    </source>
</evidence>
<feature type="binding site" evidence="20">
    <location>
        <position position="429"/>
    </location>
    <ligand>
        <name>Mg(2+)</name>
        <dbReference type="ChEBI" id="CHEBI:18420"/>
    </ligand>
</feature>
<reference evidence="24 25" key="1">
    <citation type="submission" date="2019-03" db="EMBL/GenBank/DDBJ databases">
        <title>Genomic Encyclopedia of Type Strains, Phase IV (KMG-IV): sequencing the most valuable type-strain genomes for metagenomic binning, comparative biology and taxonomic classification.</title>
        <authorList>
            <person name="Goeker M."/>
        </authorList>
    </citation>
    <scope>NUCLEOTIDE SEQUENCE [LARGE SCALE GENOMIC DNA]</scope>
    <source>
        <strain evidence="24 25">DSM 100451</strain>
    </source>
</reference>
<feature type="binding site" evidence="19">
    <location>
        <position position="463"/>
    </location>
    <ligand>
        <name>phosphoenolpyruvate</name>
        <dbReference type="ChEBI" id="CHEBI:58702"/>
    </ligand>
</feature>
<keyword evidence="14 17" id="KW-0418">Kinase</keyword>
<evidence type="ECO:0000256" key="10">
    <source>
        <dbReference type="ARBA" id="ARBA00022597"/>
    </source>
</evidence>
<feature type="domain" description="Phosphotransferase system enzyme I N-terminal" evidence="23">
    <location>
        <begin position="3"/>
        <end position="123"/>
    </location>
</feature>
<dbReference type="InterPro" id="IPR040442">
    <property type="entry name" value="Pyrv_kinase-like_dom_sf"/>
</dbReference>
<comment type="caution">
    <text evidence="24">The sequence shown here is derived from an EMBL/GenBank/DDBJ whole genome shotgun (WGS) entry which is preliminary data.</text>
</comment>
<keyword evidence="10 17" id="KW-0762">Sugar transport</keyword>
<dbReference type="InterPro" id="IPR050499">
    <property type="entry name" value="PEP-utilizing_PTS_enzyme"/>
</dbReference>
<dbReference type="GO" id="GO:0005737">
    <property type="term" value="C:cytoplasm"/>
    <property type="evidence" value="ECO:0007669"/>
    <property type="project" value="UniProtKB-SubCell"/>
</dbReference>
<evidence type="ECO:0000256" key="2">
    <source>
        <dbReference type="ARBA" id="ARBA00001946"/>
    </source>
</evidence>
<dbReference type="PROSITE" id="PS00370">
    <property type="entry name" value="PEP_ENZYMES_PHOS_SITE"/>
    <property type="match status" value="1"/>
</dbReference>
<dbReference type="InterPro" id="IPR036618">
    <property type="entry name" value="PtsI_HPr-bd_sf"/>
</dbReference>